<dbReference type="AlphaFoldDB" id="A0A8J2ZJT7"/>
<reference evidence="2" key="2">
    <citation type="submission" date="2020-09" db="EMBL/GenBank/DDBJ databases">
        <authorList>
            <person name="Sun Q."/>
            <person name="Zhou Y."/>
        </authorList>
    </citation>
    <scope>NUCLEOTIDE SEQUENCE</scope>
    <source>
        <strain evidence="2">CGMCC 1.15762</strain>
    </source>
</reference>
<proteinExistence type="predicted"/>
<feature type="signal peptide" evidence="1">
    <location>
        <begin position="1"/>
        <end position="23"/>
    </location>
</feature>
<evidence type="ECO:0000256" key="1">
    <source>
        <dbReference type="SAM" id="SignalP"/>
    </source>
</evidence>
<dbReference type="Proteomes" id="UP000617145">
    <property type="component" value="Unassembled WGS sequence"/>
</dbReference>
<accession>A0A8J2ZJT7</accession>
<sequence length="128" mass="13352">MKACQNSISVAALAVWADAAAVAAARASVEMRRVIKVFLLFGLPRVIGGHAGVTAPSGSASLPDMPHDMHQGDDSFVTIPGGTVRYVAAPEGAMFMERPLAHCAGGTLLLRVGLEHGMRVSTNPLSWT</sequence>
<keyword evidence="1" id="KW-0732">Signal</keyword>
<dbReference type="EMBL" id="BMJV01000004">
    <property type="protein sequence ID" value="GGG73536.1"/>
    <property type="molecule type" value="Genomic_DNA"/>
</dbReference>
<name>A0A8J2ZJT7_9RHOB</name>
<keyword evidence="3" id="KW-1185">Reference proteome</keyword>
<protein>
    <submittedName>
        <fullName evidence="2">Uncharacterized protein</fullName>
    </submittedName>
</protein>
<evidence type="ECO:0000313" key="2">
    <source>
        <dbReference type="EMBL" id="GGG73536.1"/>
    </source>
</evidence>
<organism evidence="2 3">
    <name type="scientific">Salipiger pallidus</name>
    <dbReference type="NCBI Taxonomy" id="1775170"/>
    <lineage>
        <taxon>Bacteria</taxon>
        <taxon>Pseudomonadati</taxon>
        <taxon>Pseudomonadota</taxon>
        <taxon>Alphaproteobacteria</taxon>
        <taxon>Rhodobacterales</taxon>
        <taxon>Roseobacteraceae</taxon>
        <taxon>Salipiger</taxon>
    </lineage>
</organism>
<comment type="caution">
    <text evidence="2">The sequence shown here is derived from an EMBL/GenBank/DDBJ whole genome shotgun (WGS) entry which is preliminary data.</text>
</comment>
<evidence type="ECO:0000313" key="3">
    <source>
        <dbReference type="Proteomes" id="UP000617145"/>
    </source>
</evidence>
<feature type="chain" id="PRO_5035307188" evidence="1">
    <location>
        <begin position="24"/>
        <end position="128"/>
    </location>
</feature>
<gene>
    <name evidence="2" type="ORF">GCM10011415_22310</name>
</gene>
<reference evidence="2" key="1">
    <citation type="journal article" date="2014" name="Int. J. Syst. Evol. Microbiol.">
        <title>Complete genome sequence of Corynebacterium casei LMG S-19264T (=DSM 44701T), isolated from a smear-ripened cheese.</title>
        <authorList>
            <consortium name="US DOE Joint Genome Institute (JGI-PGF)"/>
            <person name="Walter F."/>
            <person name="Albersmeier A."/>
            <person name="Kalinowski J."/>
            <person name="Ruckert C."/>
        </authorList>
    </citation>
    <scope>NUCLEOTIDE SEQUENCE</scope>
    <source>
        <strain evidence="2">CGMCC 1.15762</strain>
    </source>
</reference>